<protein>
    <recommendedName>
        <fullName evidence="1">MOSC domain-containing protein</fullName>
    </recommendedName>
</protein>
<dbReference type="PROSITE" id="PS51340">
    <property type="entry name" value="MOSC"/>
    <property type="match status" value="1"/>
</dbReference>
<dbReference type="InterPro" id="IPR011037">
    <property type="entry name" value="Pyrv_Knase-like_insert_dom_sf"/>
</dbReference>
<reference evidence="2" key="1">
    <citation type="submission" date="2020-02" db="EMBL/GenBank/DDBJ databases">
        <authorList>
            <person name="Meier V. D."/>
        </authorList>
    </citation>
    <scope>NUCLEOTIDE SEQUENCE</scope>
    <source>
        <strain evidence="2">AVDCRST_MAG79</strain>
    </source>
</reference>
<dbReference type="InterPro" id="IPR005303">
    <property type="entry name" value="MOCOS_middle"/>
</dbReference>
<dbReference type="AlphaFoldDB" id="A0A6J4TV20"/>
<dbReference type="SUPFAM" id="SSF50800">
    <property type="entry name" value="PK beta-barrel domain-like"/>
    <property type="match status" value="1"/>
</dbReference>
<proteinExistence type="predicted"/>
<dbReference type="GO" id="GO:0003824">
    <property type="term" value="F:catalytic activity"/>
    <property type="evidence" value="ECO:0007669"/>
    <property type="project" value="InterPro"/>
</dbReference>
<dbReference type="EMBL" id="CADCWC010000176">
    <property type="protein sequence ID" value="CAA9532294.1"/>
    <property type="molecule type" value="Genomic_DNA"/>
</dbReference>
<organism evidence="2">
    <name type="scientific">uncultured Thermoleophilia bacterium</name>
    <dbReference type="NCBI Taxonomy" id="1497501"/>
    <lineage>
        <taxon>Bacteria</taxon>
        <taxon>Bacillati</taxon>
        <taxon>Actinomycetota</taxon>
        <taxon>Thermoleophilia</taxon>
        <taxon>environmental samples</taxon>
    </lineage>
</organism>
<dbReference type="Gene3D" id="2.40.33.20">
    <property type="entry name" value="PK beta-barrel domain-like"/>
    <property type="match status" value="1"/>
</dbReference>
<feature type="domain" description="MOSC" evidence="1">
    <location>
        <begin position="90"/>
        <end position="255"/>
    </location>
</feature>
<dbReference type="Pfam" id="PF03476">
    <property type="entry name" value="MOSC_N"/>
    <property type="match status" value="1"/>
</dbReference>
<evidence type="ECO:0000259" key="1">
    <source>
        <dbReference type="PROSITE" id="PS51340"/>
    </source>
</evidence>
<gene>
    <name evidence="2" type="ORF">AVDCRST_MAG79-1033</name>
</gene>
<sequence>MPRVSRLSVAPVKSLRLVHPEAVVLDAHGAVGNRRFYLVDDDGRVLNGVRHGRLVAIRASFDAAADRLRLTFPDGRDVEAAVEVGASVTSPFGPGRTVTGHLVEGPWAAALSAYVGRPLRLVRVDLTHGLPVVSPVSLVAAESVEAVARWSGRDELDPRRFRMLIDVDGCRPHQEDEWIGARVSIGEAVVRVVEPTARCGTTQRDPTTGVNDVEVLRVLKGYRGFRPGGRTLDLGVYAAVERPGTVRVGDRVEPL</sequence>
<name>A0A6J4TV20_9ACTN</name>
<evidence type="ECO:0000313" key="2">
    <source>
        <dbReference type="EMBL" id="CAA9532294.1"/>
    </source>
</evidence>
<dbReference type="GO" id="GO:0030151">
    <property type="term" value="F:molybdenum ion binding"/>
    <property type="evidence" value="ECO:0007669"/>
    <property type="project" value="InterPro"/>
</dbReference>
<dbReference type="GO" id="GO:0030170">
    <property type="term" value="F:pyridoxal phosphate binding"/>
    <property type="evidence" value="ECO:0007669"/>
    <property type="project" value="InterPro"/>
</dbReference>
<accession>A0A6J4TV20</accession>
<dbReference type="Pfam" id="PF03473">
    <property type="entry name" value="MOSC"/>
    <property type="match status" value="1"/>
</dbReference>
<dbReference type="InterPro" id="IPR005302">
    <property type="entry name" value="MoCF_Sase_C"/>
</dbReference>